<protein>
    <submittedName>
        <fullName evidence="1">DUF5406 domain-containing protein</fullName>
    </submittedName>
</protein>
<dbReference type="InterPro" id="IPR035387">
    <property type="entry name" value="DUF5406"/>
</dbReference>
<dbReference type="EMBL" id="CP082904">
    <property type="protein sequence ID" value="UQY46069.1"/>
    <property type="molecule type" value="Genomic_DNA"/>
</dbReference>
<name>A0ABY4RGY3_9GAMM</name>
<evidence type="ECO:0000313" key="1">
    <source>
        <dbReference type="EMBL" id="UQY46069.1"/>
    </source>
</evidence>
<dbReference type="Pfam" id="PF17400">
    <property type="entry name" value="DUF5406"/>
    <property type="match status" value="1"/>
</dbReference>
<evidence type="ECO:0000313" key="2">
    <source>
        <dbReference type="Proteomes" id="UP001056635"/>
    </source>
</evidence>
<keyword evidence="2" id="KW-1185">Reference proteome</keyword>
<sequence length="106" mass="11836">MNYDPNLVCSGRMAKQKVKLIFGQWDYRAEGVGEVRGNCKGLTVIESAISSAYDQLPTMHSYELKYINLKNSKGDVLECCDDGDEGEDWLANMLISAEIISIEPEL</sequence>
<proteinExistence type="predicted"/>
<dbReference type="Proteomes" id="UP001056635">
    <property type="component" value="Chromosome"/>
</dbReference>
<reference evidence="1" key="1">
    <citation type="submission" date="2021-09" db="EMBL/GenBank/DDBJ databases">
        <title>First case of bloodstream infection caused by Mixta hanseatica sp. nov., a member of the Erwiniaceae family.</title>
        <authorList>
            <person name="Both A."/>
            <person name="Huang J."/>
            <person name="Wenzel P."/>
            <person name="Aepfelbacher M."/>
            <person name="Rohde H."/>
            <person name="Christner M."/>
            <person name="Hentschke M."/>
        </authorList>
    </citation>
    <scope>NUCLEOTIDE SEQUENCE</scope>
    <source>
        <strain evidence="1">X22927</strain>
    </source>
</reference>
<accession>A0ABY4RGY3</accession>
<gene>
    <name evidence="1" type="ORF">K6958_04880</name>
</gene>
<organism evidence="1 2">
    <name type="scientific">Mixta hanseatica</name>
    <dbReference type="NCBI Taxonomy" id="2872648"/>
    <lineage>
        <taxon>Bacteria</taxon>
        <taxon>Pseudomonadati</taxon>
        <taxon>Pseudomonadota</taxon>
        <taxon>Gammaproteobacteria</taxon>
        <taxon>Enterobacterales</taxon>
        <taxon>Erwiniaceae</taxon>
        <taxon>Mixta</taxon>
    </lineage>
</organism>